<keyword evidence="3" id="KW-1185">Reference proteome</keyword>
<reference evidence="2 3" key="1">
    <citation type="submission" date="2024-04" db="EMBL/GenBank/DDBJ databases">
        <authorList>
            <person name="Fracassetti M."/>
        </authorList>
    </citation>
    <scope>NUCLEOTIDE SEQUENCE [LARGE SCALE GENOMIC DNA]</scope>
</reference>
<protein>
    <recommendedName>
        <fullName evidence="4">Secreted protein</fullName>
    </recommendedName>
</protein>
<evidence type="ECO:0000256" key="1">
    <source>
        <dbReference type="SAM" id="SignalP"/>
    </source>
</evidence>
<dbReference type="Proteomes" id="UP001497516">
    <property type="component" value="Chromosome 9"/>
</dbReference>
<dbReference type="AlphaFoldDB" id="A0AAV2GM18"/>
<feature type="chain" id="PRO_5044021959" description="Secreted protein" evidence="1">
    <location>
        <begin position="16"/>
        <end position="77"/>
    </location>
</feature>
<sequence>MRLLPPSVLLQCVLSLRCCFYFLRVASRRKTMEGDEDDGGGVWRLAAEREIEGSGRRGWRERKMMAARCGGWRRARC</sequence>
<organism evidence="2 3">
    <name type="scientific">Linum trigynum</name>
    <dbReference type="NCBI Taxonomy" id="586398"/>
    <lineage>
        <taxon>Eukaryota</taxon>
        <taxon>Viridiplantae</taxon>
        <taxon>Streptophyta</taxon>
        <taxon>Embryophyta</taxon>
        <taxon>Tracheophyta</taxon>
        <taxon>Spermatophyta</taxon>
        <taxon>Magnoliopsida</taxon>
        <taxon>eudicotyledons</taxon>
        <taxon>Gunneridae</taxon>
        <taxon>Pentapetalae</taxon>
        <taxon>rosids</taxon>
        <taxon>fabids</taxon>
        <taxon>Malpighiales</taxon>
        <taxon>Linaceae</taxon>
        <taxon>Linum</taxon>
    </lineage>
</organism>
<accession>A0AAV2GM18</accession>
<keyword evidence="1" id="KW-0732">Signal</keyword>
<gene>
    <name evidence="2" type="ORF">LTRI10_LOCUS51044</name>
</gene>
<dbReference type="EMBL" id="OZ034822">
    <property type="protein sequence ID" value="CAL1411704.1"/>
    <property type="molecule type" value="Genomic_DNA"/>
</dbReference>
<name>A0AAV2GM18_9ROSI</name>
<evidence type="ECO:0000313" key="2">
    <source>
        <dbReference type="EMBL" id="CAL1411704.1"/>
    </source>
</evidence>
<proteinExistence type="predicted"/>
<evidence type="ECO:0000313" key="3">
    <source>
        <dbReference type="Proteomes" id="UP001497516"/>
    </source>
</evidence>
<feature type="signal peptide" evidence="1">
    <location>
        <begin position="1"/>
        <end position="15"/>
    </location>
</feature>
<evidence type="ECO:0008006" key="4">
    <source>
        <dbReference type="Google" id="ProtNLM"/>
    </source>
</evidence>